<dbReference type="OrthoDB" id="9797931at2"/>
<dbReference type="Pfam" id="PF08240">
    <property type="entry name" value="ADH_N"/>
    <property type="match status" value="1"/>
</dbReference>
<evidence type="ECO:0000256" key="3">
    <source>
        <dbReference type="ARBA" id="ARBA00022833"/>
    </source>
</evidence>
<dbReference type="Gene3D" id="3.90.180.10">
    <property type="entry name" value="Medium-chain alcohol dehydrogenases, catalytic domain"/>
    <property type="match status" value="1"/>
</dbReference>
<dbReference type="RefSeq" id="WP_093258300.1">
    <property type="nucleotide sequence ID" value="NZ_FNKK01000002.1"/>
</dbReference>
<evidence type="ECO:0000256" key="2">
    <source>
        <dbReference type="ARBA" id="ARBA00022723"/>
    </source>
</evidence>
<keyword evidence="9" id="KW-1185">Reference proteome</keyword>
<organism evidence="8 9">
    <name type="scientific">Thermostaphylospora chromogena</name>
    <dbReference type="NCBI Taxonomy" id="35622"/>
    <lineage>
        <taxon>Bacteria</taxon>
        <taxon>Bacillati</taxon>
        <taxon>Actinomycetota</taxon>
        <taxon>Actinomycetes</taxon>
        <taxon>Streptosporangiales</taxon>
        <taxon>Thermomonosporaceae</taxon>
        <taxon>Thermostaphylospora</taxon>
    </lineage>
</organism>
<dbReference type="InterPro" id="IPR031640">
    <property type="entry name" value="Glu_dehyd_C"/>
</dbReference>
<dbReference type="InterPro" id="IPR011032">
    <property type="entry name" value="GroES-like_sf"/>
</dbReference>
<comment type="cofactor">
    <cofactor evidence="1">
        <name>Zn(2+)</name>
        <dbReference type="ChEBI" id="CHEBI:29105"/>
    </cofactor>
</comment>
<feature type="region of interest" description="Disordered" evidence="5">
    <location>
        <begin position="1"/>
        <end position="23"/>
    </location>
</feature>
<dbReference type="GO" id="GO:0046872">
    <property type="term" value="F:metal ion binding"/>
    <property type="evidence" value="ECO:0007669"/>
    <property type="project" value="UniProtKB-KW"/>
</dbReference>
<keyword evidence="2" id="KW-0479">Metal-binding</keyword>
<evidence type="ECO:0000259" key="6">
    <source>
        <dbReference type="Pfam" id="PF08240"/>
    </source>
</evidence>
<dbReference type="InterPro" id="IPR013154">
    <property type="entry name" value="ADH-like_N"/>
</dbReference>
<evidence type="ECO:0000259" key="7">
    <source>
        <dbReference type="Pfam" id="PF16912"/>
    </source>
</evidence>
<evidence type="ECO:0000256" key="5">
    <source>
        <dbReference type="SAM" id="MobiDB-lite"/>
    </source>
</evidence>
<feature type="compositionally biased region" description="Basic and acidic residues" evidence="5">
    <location>
        <begin position="14"/>
        <end position="23"/>
    </location>
</feature>
<dbReference type="AlphaFoldDB" id="A0A1H1CCK3"/>
<dbReference type="PANTHER" id="PTHR43189">
    <property type="entry name" value="ZINC-TYPE ALCOHOL DEHYDROGENASE-LIKE PROTEIN C1198.01-RELATED"/>
    <property type="match status" value="1"/>
</dbReference>
<evidence type="ECO:0000256" key="4">
    <source>
        <dbReference type="ARBA" id="ARBA00023002"/>
    </source>
</evidence>
<dbReference type="InterPro" id="IPR036291">
    <property type="entry name" value="NAD(P)-bd_dom_sf"/>
</dbReference>
<gene>
    <name evidence="8" type="ORF">SAMN04489764_1405</name>
</gene>
<evidence type="ECO:0000313" key="9">
    <source>
        <dbReference type="Proteomes" id="UP000217103"/>
    </source>
</evidence>
<keyword evidence="3" id="KW-0862">Zinc</keyword>
<dbReference type="Proteomes" id="UP000217103">
    <property type="component" value="Unassembled WGS sequence"/>
</dbReference>
<reference evidence="8 9" key="1">
    <citation type="submission" date="2016-10" db="EMBL/GenBank/DDBJ databases">
        <authorList>
            <person name="de Groot N.N."/>
        </authorList>
    </citation>
    <scope>NUCLEOTIDE SEQUENCE [LARGE SCALE GENOMIC DNA]</scope>
    <source>
        <strain evidence="8 9">DSM 43794</strain>
    </source>
</reference>
<dbReference type="Pfam" id="PF16912">
    <property type="entry name" value="Glu_dehyd_C"/>
    <property type="match status" value="1"/>
</dbReference>
<dbReference type="Gene3D" id="3.40.50.720">
    <property type="entry name" value="NAD(P)-binding Rossmann-like Domain"/>
    <property type="match status" value="1"/>
</dbReference>
<dbReference type="SUPFAM" id="SSF51735">
    <property type="entry name" value="NAD(P)-binding Rossmann-fold domains"/>
    <property type="match status" value="1"/>
</dbReference>
<dbReference type="STRING" id="35622.SAMN04489764_1405"/>
<dbReference type="PANTHER" id="PTHR43189:SF2">
    <property type="entry name" value="GLUCOSE 1-DEHYDROGENASE"/>
    <property type="match status" value="1"/>
</dbReference>
<dbReference type="CDD" id="cd08230">
    <property type="entry name" value="glucose_DH"/>
    <property type="match status" value="1"/>
</dbReference>
<proteinExistence type="predicted"/>
<feature type="domain" description="Alcohol dehydrogenase-like N-terminal" evidence="6">
    <location>
        <begin position="26"/>
        <end position="139"/>
    </location>
</feature>
<keyword evidence="4" id="KW-0560">Oxidoreductase</keyword>
<protein>
    <submittedName>
        <fullName evidence="8">Threonine dehydrogenase</fullName>
    </submittedName>
</protein>
<dbReference type="SUPFAM" id="SSF50129">
    <property type="entry name" value="GroES-like"/>
    <property type="match status" value="1"/>
</dbReference>
<sequence>MRALTVRPGQRGSLRVEDVPDPRPAEGEILAEGLALGICGTDREIVAAGYGEAPPGDDLLILGHESLGRVRTAPAGSGFQPGDLIAGVVRRPDPVPCPACAHGEFDMCRNDRYTERGIRKLHGYGSELWTVEPEYAIKIDPELADLGVLLEPASVLAKAWDHIERIGSRAWFGPNRVLVTGAGPIGLLGALMSRQRGLEVHVLDVVTSGPKPELVRALGATYHSTSVKEVVAEAEPDIIIEATGVASVVFDAMENNAPAGIVCLTGVSPVNRHLRVDAGTLNRYIVLDNDVIFGTVNANVRHHELAAHALAEADPGWLEGLISRRVPLEKAPEALEPREDDVKVVVGLSEEVLTA</sequence>
<dbReference type="EMBL" id="FNKK01000002">
    <property type="protein sequence ID" value="SDQ61809.1"/>
    <property type="molecule type" value="Genomic_DNA"/>
</dbReference>
<evidence type="ECO:0000256" key="1">
    <source>
        <dbReference type="ARBA" id="ARBA00001947"/>
    </source>
</evidence>
<name>A0A1H1CCK3_9ACTN</name>
<accession>A0A1H1CCK3</accession>
<feature type="domain" description="Glucose dehydrogenase C-terminal" evidence="7">
    <location>
        <begin position="144"/>
        <end position="347"/>
    </location>
</feature>
<dbReference type="GO" id="GO:0016491">
    <property type="term" value="F:oxidoreductase activity"/>
    <property type="evidence" value="ECO:0007669"/>
    <property type="project" value="UniProtKB-KW"/>
</dbReference>
<evidence type="ECO:0000313" key="8">
    <source>
        <dbReference type="EMBL" id="SDQ61809.1"/>
    </source>
</evidence>